<name>A0A037ZIF2_9RHOB</name>
<keyword evidence="10" id="KW-1185">Reference proteome</keyword>
<evidence type="ECO:0000256" key="4">
    <source>
        <dbReference type="ARBA" id="ARBA00011738"/>
    </source>
</evidence>
<dbReference type="SMART" id="SM00471">
    <property type="entry name" value="HDc"/>
    <property type="match status" value="2"/>
</dbReference>
<comment type="cofactor">
    <cofactor evidence="2">
        <name>Mn(2+)</name>
        <dbReference type="ChEBI" id="CHEBI:29035"/>
    </cofactor>
</comment>
<comment type="subunit">
    <text evidence="4">Homodimer.</text>
</comment>
<evidence type="ECO:0000259" key="8">
    <source>
        <dbReference type="SMART" id="SM00471"/>
    </source>
</evidence>
<keyword evidence="7 9" id="KW-0378">Hydrolase</keyword>
<dbReference type="GO" id="GO:0005737">
    <property type="term" value="C:cytoplasm"/>
    <property type="evidence" value="ECO:0007669"/>
    <property type="project" value="TreeGrafter"/>
</dbReference>
<gene>
    <name evidence="9" type="ORF">ACMU_11835</name>
</gene>
<feature type="domain" description="HD/PDEase" evidence="8">
    <location>
        <begin position="219"/>
        <end position="301"/>
    </location>
</feature>
<reference evidence="9 10" key="1">
    <citation type="submission" date="2014-03" db="EMBL/GenBank/DDBJ databases">
        <title>Draft Genome Sequence of Actibacterium mucosum KCTC 23349, a Marine Alphaproteobacterium with Complex Ionic Requirements Isolated from Mediterranean Seawater at Malvarrosa Beach, Valencia, Spain.</title>
        <authorList>
            <person name="Arahal D.R."/>
            <person name="Shao Z."/>
            <person name="Lai Q."/>
            <person name="Pujalte M.J."/>
        </authorList>
    </citation>
    <scope>NUCLEOTIDE SEQUENCE [LARGE SCALE GENOMIC DNA]</scope>
    <source>
        <strain evidence="9 10">KCTC 23349</strain>
    </source>
</reference>
<dbReference type="GO" id="GO:0046872">
    <property type="term" value="F:metal ion binding"/>
    <property type="evidence" value="ECO:0007669"/>
    <property type="project" value="UniProtKB-KW"/>
</dbReference>
<dbReference type="SUPFAM" id="SSF109604">
    <property type="entry name" value="HD-domain/PDEase-like"/>
    <property type="match status" value="2"/>
</dbReference>
<evidence type="ECO:0000256" key="7">
    <source>
        <dbReference type="ARBA" id="ARBA00022801"/>
    </source>
</evidence>
<comment type="caution">
    <text evidence="9">The sequence shown here is derived from an EMBL/GenBank/DDBJ whole genome shotgun (WGS) entry which is preliminary data.</text>
</comment>
<dbReference type="GO" id="GO:0002953">
    <property type="term" value="F:5'-deoxynucleotidase activity"/>
    <property type="evidence" value="ECO:0007669"/>
    <property type="project" value="UniProtKB-EC"/>
</dbReference>
<feature type="domain" description="HD/PDEase" evidence="8">
    <location>
        <begin position="31"/>
        <end position="148"/>
    </location>
</feature>
<dbReference type="AlphaFoldDB" id="A0A037ZIF2"/>
<comment type="catalytic activity">
    <reaction evidence="1">
        <text>a 2'-deoxyribonucleoside 5'-phosphate + H2O = a 2'-deoxyribonucleoside + phosphate</text>
        <dbReference type="Rhea" id="RHEA:36167"/>
        <dbReference type="ChEBI" id="CHEBI:15377"/>
        <dbReference type="ChEBI" id="CHEBI:18274"/>
        <dbReference type="ChEBI" id="CHEBI:43474"/>
        <dbReference type="ChEBI" id="CHEBI:65317"/>
        <dbReference type="EC" id="3.1.3.89"/>
    </reaction>
</comment>
<proteinExistence type="predicted"/>
<evidence type="ECO:0000256" key="5">
    <source>
        <dbReference type="ARBA" id="ARBA00012964"/>
    </source>
</evidence>
<protein>
    <recommendedName>
        <fullName evidence="5">5'-deoxynucleotidase</fullName>
        <ecNumber evidence="5">3.1.3.89</ecNumber>
    </recommendedName>
</protein>
<evidence type="ECO:0000256" key="6">
    <source>
        <dbReference type="ARBA" id="ARBA00022723"/>
    </source>
</evidence>
<dbReference type="InterPro" id="IPR006674">
    <property type="entry name" value="HD_domain"/>
</dbReference>
<dbReference type="Proteomes" id="UP000026249">
    <property type="component" value="Unassembled WGS sequence"/>
</dbReference>
<dbReference type="InterPro" id="IPR003607">
    <property type="entry name" value="HD/PDEase_dom"/>
</dbReference>
<dbReference type="STRING" id="1454373.ACMU_11835"/>
<comment type="cofactor">
    <cofactor evidence="3">
        <name>Co(2+)</name>
        <dbReference type="ChEBI" id="CHEBI:48828"/>
    </cofactor>
</comment>
<dbReference type="EC" id="3.1.3.89" evidence="5"/>
<keyword evidence="6" id="KW-0479">Metal-binding</keyword>
<evidence type="ECO:0000256" key="1">
    <source>
        <dbReference type="ARBA" id="ARBA00001638"/>
    </source>
</evidence>
<sequence>MTRLDAQLTFLREADKLKSVDRANLLMDLSRVENTAEHSWHVALCAMLFAPDFPDVDADRAIAMLLLHDLVEIDAGDHPIDSVFDADQVARAEAAAATRLFGLLPANQGATLAALWQEFEAAETGDARFAKLIDHCHPMFQTLLATHPHPEHVAVVRDNLATGRASDLGQRWPAGHAAVTTLLQGRRGVGPLWDRLALLAEADRLKSVQRATTLFDGSRNEFTGEHCWHVALFALVLAEHAIRPANAARVVRMLLLHDLVEIDAGDTPIHAGGDPAVQEAAELRAADRLFGLLPADQATEWRALWDVFEAAQSDDALFGKALDRLQPAKANLLTDGGNWPHYRVTRAQLDTRVGVKIRAGAPALWDWLEPRVDAWFARTRSAVF</sequence>
<dbReference type="OrthoDB" id="9796032at2"/>
<organism evidence="9 10">
    <name type="scientific">Actibacterium mucosum KCTC 23349</name>
    <dbReference type="NCBI Taxonomy" id="1454373"/>
    <lineage>
        <taxon>Bacteria</taxon>
        <taxon>Pseudomonadati</taxon>
        <taxon>Pseudomonadota</taxon>
        <taxon>Alphaproteobacteria</taxon>
        <taxon>Rhodobacterales</taxon>
        <taxon>Roseobacteraceae</taxon>
        <taxon>Actibacterium</taxon>
    </lineage>
</organism>
<dbReference type="RefSeq" id="WP_035259133.1">
    <property type="nucleotide sequence ID" value="NZ_JFKE01000004.1"/>
</dbReference>
<evidence type="ECO:0000313" key="9">
    <source>
        <dbReference type="EMBL" id="KAJ55379.1"/>
    </source>
</evidence>
<evidence type="ECO:0000256" key="3">
    <source>
        <dbReference type="ARBA" id="ARBA00001941"/>
    </source>
</evidence>
<dbReference type="Gene3D" id="1.10.3210.10">
    <property type="entry name" value="Hypothetical protein af1432"/>
    <property type="match status" value="2"/>
</dbReference>
<dbReference type="Pfam" id="PF13023">
    <property type="entry name" value="HD_3"/>
    <property type="match status" value="2"/>
</dbReference>
<dbReference type="EMBL" id="JFKE01000004">
    <property type="protein sequence ID" value="KAJ55379.1"/>
    <property type="molecule type" value="Genomic_DNA"/>
</dbReference>
<dbReference type="PANTHER" id="PTHR11845">
    <property type="entry name" value="5'-DEOXYNUCLEOTIDASE HDDC2"/>
    <property type="match status" value="1"/>
</dbReference>
<evidence type="ECO:0000256" key="2">
    <source>
        <dbReference type="ARBA" id="ARBA00001936"/>
    </source>
</evidence>
<dbReference type="PANTHER" id="PTHR11845:SF13">
    <property type="entry name" value="5'-DEOXYNUCLEOTIDASE HDDC2"/>
    <property type="match status" value="1"/>
</dbReference>
<evidence type="ECO:0000313" key="10">
    <source>
        <dbReference type="Proteomes" id="UP000026249"/>
    </source>
</evidence>
<dbReference type="InterPro" id="IPR039356">
    <property type="entry name" value="YfbR/HDDC2"/>
</dbReference>
<accession>A0A037ZIF2</accession>